<proteinExistence type="predicted"/>
<dbReference type="Pfam" id="PF24981">
    <property type="entry name" value="Beta-prop_ATRN-LZTR1"/>
    <property type="match status" value="1"/>
</dbReference>
<evidence type="ECO:0000256" key="3">
    <source>
        <dbReference type="SAM" id="Phobius"/>
    </source>
</evidence>
<protein>
    <recommendedName>
        <fullName evidence="8">Tyrosine-protein kinase ephrin type A/B receptor-like domain-containing protein</fullName>
    </recommendedName>
</protein>
<gene>
    <name evidence="6" type="ORF">BSTOLATCC_MIC66185</name>
</gene>
<keyword evidence="2" id="KW-0677">Repeat</keyword>
<dbReference type="InterPro" id="IPR011043">
    <property type="entry name" value="Gal_Oxase/kelch_b-propeller"/>
</dbReference>
<evidence type="ECO:0000259" key="5">
    <source>
        <dbReference type="Pfam" id="PF24981"/>
    </source>
</evidence>
<dbReference type="InterPro" id="IPR052124">
    <property type="entry name" value="Rab9_kelch_effector"/>
</dbReference>
<dbReference type="SUPFAM" id="SSF117281">
    <property type="entry name" value="Kelch motif"/>
    <property type="match status" value="2"/>
</dbReference>
<keyword evidence="3" id="KW-0812">Transmembrane</keyword>
<dbReference type="Pfam" id="PF24681">
    <property type="entry name" value="Kelch_KLHDC2_KLHL20_DRC7"/>
    <property type="match status" value="1"/>
</dbReference>
<keyword evidence="3" id="KW-1133">Transmembrane helix</keyword>
<evidence type="ECO:0000313" key="7">
    <source>
        <dbReference type="Proteomes" id="UP001162131"/>
    </source>
</evidence>
<dbReference type="Pfam" id="PF07699">
    <property type="entry name" value="Ephrin_rec_like"/>
    <property type="match status" value="1"/>
</dbReference>
<dbReference type="Gene3D" id="2.120.10.80">
    <property type="entry name" value="Kelch-type beta propeller"/>
    <property type="match status" value="3"/>
</dbReference>
<dbReference type="SUPFAM" id="SSF57184">
    <property type="entry name" value="Growth factor receptor domain"/>
    <property type="match status" value="1"/>
</dbReference>
<dbReference type="InterPro" id="IPR011641">
    <property type="entry name" value="Tyr-kin_ephrin_A/B_rcpt-like"/>
</dbReference>
<feature type="transmembrane region" description="Helical" evidence="3">
    <location>
        <begin position="822"/>
        <end position="843"/>
    </location>
</feature>
<dbReference type="PANTHER" id="PTHR46647:SF1">
    <property type="entry name" value="RAB9 EFFECTOR PROTEIN WITH KELCH MOTIFS"/>
    <property type="match status" value="1"/>
</dbReference>
<keyword evidence="3" id="KW-0472">Membrane</keyword>
<feature type="domain" description="Attractin/MKLN-like beta-propeller" evidence="5">
    <location>
        <begin position="45"/>
        <end position="263"/>
    </location>
</feature>
<keyword evidence="7" id="KW-1185">Reference proteome</keyword>
<dbReference type="SMART" id="SM01411">
    <property type="entry name" value="Ephrin_rec_like"/>
    <property type="match status" value="2"/>
</dbReference>
<dbReference type="AlphaFoldDB" id="A0AAU9KE14"/>
<evidence type="ECO:0000313" key="6">
    <source>
        <dbReference type="EMBL" id="CAG9336307.1"/>
    </source>
</evidence>
<dbReference type="EMBL" id="CAJZBQ010000064">
    <property type="protein sequence ID" value="CAG9336307.1"/>
    <property type="molecule type" value="Genomic_DNA"/>
</dbReference>
<feature type="domain" description="Tyrosine-protein kinase ephrin type A/B receptor-like" evidence="4">
    <location>
        <begin position="664"/>
        <end position="705"/>
    </location>
</feature>
<dbReference type="InterPro" id="IPR056737">
    <property type="entry name" value="Beta-prop_ATRN-MKLN-like"/>
</dbReference>
<sequence>MILIVILLLSLAYGLTVERIPSTNPPPSYRSFSLMESYTNQGIIIVYGGFADPSSIFGDVWLFNTKDEVWNKIVPSNGAIPVGRYNGGSFKSKNEELFYIFGGLSLTGPLNDLWCFQTRGILWYQIQASGDVPLPRLRFGFTSYQDRDGTLLFAIFGGLTVNDSDNNLYILNTTSWVWKKMPSGGIVPNKVVGPTINYYNNKIYVAAGEDVTMNTSIQTFFYYDLDLKQWINITSDETYSARTYHGSFIYDNALYLMMGWSQTVYNHVVDWYKVSLKDPNYDWIKVNLTNDTTNYLKTYSYGSTLYENSIYLFGGNKNPPATNELVIFNMTASPIEHRIFGDDLSPSPRMYHSMQPIGQYLYLFGGLGDGEYPLNDFWAFDCIRESWHLVSSLGDHPPQRFAYASAVDGDLLLIWGGYGSLGYLSDGYIYDITSNTWTLLTYNGVSPSPRLGACASMRGQAIYLFGGQTESGLSDEVWYYDFTEKTYTLLDSDNLSGPGPLVFASCRIAITPSKFIYVMHGEGPNNIATNEIYGFSALTGKWLRYTDNPSNSTYSRRRAAVCKPFGKILIAGGITQGGYPSNDIFYFETSSNEYFMLGSLFDSVFSPASVYFQNYFYIHGGGSAISYILRYNAPTNKFNRIHLWSSCSNNVTCSFGCSPGSYRTESNCEICPQGTYADQYNMTECTKCPKGKYGPNNGATSADMCYPCQEGTYNNKEGQKRCLNCPAGTICKAGSFYYSHEIEDFSDKSIQPPIYSVDIEEIKKNIRIAEIVIGLIGLGVILIFIFVKKVKKFLKYLDLYVSLHNHIIDDPMVLKRTQIGGVFTLVFIIGAFIIIFISLFQYASNNIFETKNLVPLVVLLQDVSGVFFI</sequence>
<organism evidence="6 7">
    <name type="scientific">Blepharisma stoltei</name>
    <dbReference type="NCBI Taxonomy" id="1481888"/>
    <lineage>
        <taxon>Eukaryota</taxon>
        <taxon>Sar</taxon>
        <taxon>Alveolata</taxon>
        <taxon>Ciliophora</taxon>
        <taxon>Postciliodesmatophora</taxon>
        <taxon>Heterotrichea</taxon>
        <taxon>Heterotrichida</taxon>
        <taxon>Blepharismidae</taxon>
        <taxon>Blepharisma</taxon>
    </lineage>
</organism>
<dbReference type="Gene3D" id="2.10.50.10">
    <property type="entry name" value="Tumor Necrosis Factor Receptor, subunit A, domain 2"/>
    <property type="match status" value="2"/>
</dbReference>
<keyword evidence="1" id="KW-0880">Kelch repeat</keyword>
<dbReference type="PANTHER" id="PTHR46647">
    <property type="entry name" value="RAB9 EFFECTOR PROTEIN WITH KELCH MOTIFS"/>
    <property type="match status" value="1"/>
</dbReference>
<dbReference type="InterPro" id="IPR009030">
    <property type="entry name" value="Growth_fac_rcpt_cys_sf"/>
</dbReference>
<dbReference type="InterPro" id="IPR015915">
    <property type="entry name" value="Kelch-typ_b-propeller"/>
</dbReference>
<name>A0AAU9KE14_9CILI</name>
<accession>A0AAU9KE14</accession>
<dbReference type="SUPFAM" id="SSF50965">
    <property type="entry name" value="Galactose oxidase, central domain"/>
    <property type="match status" value="1"/>
</dbReference>
<reference evidence="6" key="1">
    <citation type="submission" date="2021-09" db="EMBL/GenBank/DDBJ databases">
        <authorList>
            <consortium name="AG Swart"/>
            <person name="Singh M."/>
            <person name="Singh A."/>
            <person name="Seah K."/>
            <person name="Emmerich C."/>
        </authorList>
    </citation>
    <scope>NUCLEOTIDE SEQUENCE</scope>
    <source>
        <strain evidence="6">ATCC30299</strain>
    </source>
</reference>
<evidence type="ECO:0000259" key="4">
    <source>
        <dbReference type="Pfam" id="PF07699"/>
    </source>
</evidence>
<evidence type="ECO:0008006" key="8">
    <source>
        <dbReference type="Google" id="ProtNLM"/>
    </source>
</evidence>
<evidence type="ECO:0000256" key="1">
    <source>
        <dbReference type="ARBA" id="ARBA00022441"/>
    </source>
</evidence>
<feature type="transmembrane region" description="Helical" evidence="3">
    <location>
        <begin position="768"/>
        <end position="787"/>
    </location>
</feature>
<dbReference type="Proteomes" id="UP001162131">
    <property type="component" value="Unassembled WGS sequence"/>
</dbReference>
<comment type="caution">
    <text evidence="6">The sequence shown here is derived from an EMBL/GenBank/DDBJ whole genome shotgun (WGS) entry which is preliminary data.</text>
</comment>
<evidence type="ECO:0000256" key="2">
    <source>
        <dbReference type="ARBA" id="ARBA00022737"/>
    </source>
</evidence>